<feature type="domain" description="RCK N-terminal" evidence="4">
    <location>
        <begin position="107"/>
        <end position="233"/>
    </location>
</feature>
<evidence type="ECO:0000259" key="4">
    <source>
        <dbReference type="PROSITE" id="PS51201"/>
    </source>
</evidence>
<gene>
    <name evidence="5" type="ORF">BZL30_2148</name>
</gene>
<comment type="caution">
    <text evidence="5">The sequence shown here is derived from an EMBL/GenBank/DDBJ whole genome shotgun (WGS) entry which is preliminary data.</text>
</comment>
<dbReference type="Pfam" id="PF07885">
    <property type="entry name" value="Ion_trans_2"/>
    <property type="match status" value="1"/>
</dbReference>
<dbReference type="InterPro" id="IPR013099">
    <property type="entry name" value="K_chnl_dom"/>
</dbReference>
<feature type="transmembrane region" description="Helical" evidence="3">
    <location>
        <begin position="106"/>
        <end position="123"/>
    </location>
</feature>
<dbReference type="Gene3D" id="1.10.287.70">
    <property type="match status" value="1"/>
</dbReference>
<evidence type="ECO:0000256" key="1">
    <source>
        <dbReference type="ARBA" id="ARBA00004651"/>
    </source>
</evidence>
<feature type="region of interest" description="Disordered" evidence="2">
    <location>
        <begin position="534"/>
        <end position="604"/>
    </location>
</feature>
<organism evidence="5 6">
    <name type="scientific">Mycobacterium kansasii</name>
    <dbReference type="NCBI Taxonomy" id="1768"/>
    <lineage>
        <taxon>Bacteria</taxon>
        <taxon>Bacillati</taxon>
        <taxon>Actinomycetota</taxon>
        <taxon>Actinomycetes</taxon>
        <taxon>Mycobacteriales</taxon>
        <taxon>Mycobacteriaceae</taxon>
        <taxon>Mycobacterium</taxon>
    </lineage>
</organism>
<dbReference type="GO" id="GO:0005886">
    <property type="term" value="C:plasma membrane"/>
    <property type="evidence" value="ECO:0007669"/>
    <property type="project" value="UniProtKB-SubCell"/>
</dbReference>
<proteinExistence type="predicted"/>
<sequence length="627" mass="67724">MNPMFYRALAAMAVLLVGSTILLRFAYLRPPGMTWLDALYFSTETIATVGYGDFSFAHQPTWLRVFSISLMFAGVTLTAILVAFLADLLLSRRFTRSAGRMRVRHLRNHVIVVGLGSFGIRVVRDLTAAGYDVAVIELDENSRYLSSAAELEVPVIFGDATLPQTLESACVAHARAVAVLTQDDMVNVEAGIVLREMLGGLKAKGRSVPLVLRVYDRTLGTAVAQRFGFESVRSTVELAAPWFIGAAMGLQVLGTFSVGKVPSWWAECKWASAANSTGCRCTSCQPIPGSSRSPGPTSRSPCIRAGRHGCGPATPSISSAPTASCWRRYARANPCSSARSVACPRRRLVDLQCGNHVGGATKLIDVSTGRDQLNLIGADLVELSQHRQQLLLTTRPAGHRRHGIDVFGRDPVHVVPQVTMHLRACLIRRPEGEPERRPQVWFGFACFGPGGASNVVELVLPGDVEVEGCSCEPVGPCGGAAKGLWPDCPDEQRRAAGLHRRRPIGRRDSVIFSPAQTRFMTATRSAMPRIVCVEQSAPRRGSPPAGRRSRLPPSTCHRSARRRWPGLWPAAPGDAIGARSPSSPTGPGRSRRPAHPAASGCRGCRTRCARPSTATRTVRRLLRAPTS</sequence>
<keyword evidence="3" id="KW-0812">Transmembrane</keyword>
<dbReference type="Pfam" id="PF02254">
    <property type="entry name" value="TrkA_N"/>
    <property type="match status" value="1"/>
</dbReference>
<dbReference type="PANTHER" id="PTHR43833:SF11">
    <property type="entry name" value="VOLTAGE-GATED POTASSIUM CHANNEL KCH"/>
    <property type="match status" value="1"/>
</dbReference>
<comment type="subcellular location">
    <subcellularLocation>
        <location evidence="1">Cell membrane</location>
        <topology evidence="1">Multi-pass membrane protein</topology>
    </subcellularLocation>
</comment>
<dbReference type="InterPro" id="IPR003148">
    <property type="entry name" value="RCK_N"/>
</dbReference>
<accession>A0A1V3XJW8</accession>
<feature type="compositionally biased region" description="Low complexity" evidence="2">
    <location>
        <begin position="579"/>
        <end position="588"/>
    </location>
</feature>
<dbReference type="EMBL" id="MVBM01000002">
    <property type="protein sequence ID" value="OOK78771.1"/>
    <property type="molecule type" value="Genomic_DNA"/>
</dbReference>
<evidence type="ECO:0000313" key="6">
    <source>
        <dbReference type="Proteomes" id="UP000189229"/>
    </source>
</evidence>
<name>A0A1V3XJW8_MYCKA</name>
<protein>
    <submittedName>
        <fullName evidence="5">TrkA-N domain protein</fullName>
    </submittedName>
</protein>
<dbReference type="SUPFAM" id="SSF51735">
    <property type="entry name" value="NAD(P)-binding Rossmann-fold domains"/>
    <property type="match status" value="1"/>
</dbReference>
<evidence type="ECO:0000256" key="3">
    <source>
        <dbReference type="SAM" id="Phobius"/>
    </source>
</evidence>
<reference evidence="5 6" key="1">
    <citation type="submission" date="2017-02" db="EMBL/GenBank/DDBJ databases">
        <title>Complete genome sequences of Mycobacterium kansasii strains isolated from rhesus macaques.</title>
        <authorList>
            <person name="Panda A."/>
            <person name="Nagaraj S."/>
            <person name="Zhao X."/>
            <person name="Tettelin H."/>
            <person name="Detolla L.J."/>
        </authorList>
    </citation>
    <scope>NUCLEOTIDE SEQUENCE [LARGE SCALE GENOMIC DNA]</scope>
    <source>
        <strain evidence="5 6">11-3813</strain>
    </source>
</reference>
<dbReference type="PANTHER" id="PTHR43833">
    <property type="entry name" value="POTASSIUM CHANNEL PROTEIN 2-RELATED-RELATED"/>
    <property type="match status" value="1"/>
</dbReference>
<dbReference type="SUPFAM" id="SSF81324">
    <property type="entry name" value="Voltage-gated potassium channels"/>
    <property type="match status" value="1"/>
</dbReference>
<dbReference type="PROSITE" id="PS51201">
    <property type="entry name" value="RCK_N"/>
    <property type="match status" value="1"/>
</dbReference>
<keyword evidence="3" id="KW-1133">Transmembrane helix</keyword>
<feature type="transmembrane region" description="Helical" evidence="3">
    <location>
        <begin position="62"/>
        <end position="85"/>
    </location>
</feature>
<evidence type="ECO:0000313" key="5">
    <source>
        <dbReference type="EMBL" id="OOK78771.1"/>
    </source>
</evidence>
<evidence type="ECO:0000256" key="2">
    <source>
        <dbReference type="SAM" id="MobiDB-lite"/>
    </source>
</evidence>
<dbReference type="GO" id="GO:0006813">
    <property type="term" value="P:potassium ion transport"/>
    <property type="evidence" value="ECO:0007669"/>
    <property type="project" value="InterPro"/>
</dbReference>
<dbReference type="InterPro" id="IPR050721">
    <property type="entry name" value="Trk_Ktr_HKT_K-transport"/>
</dbReference>
<keyword evidence="3" id="KW-0472">Membrane</keyword>
<dbReference type="Proteomes" id="UP000189229">
    <property type="component" value="Unassembled WGS sequence"/>
</dbReference>
<dbReference type="InterPro" id="IPR036291">
    <property type="entry name" value="NAD(P)-bd_dom_sf"/>
</dbReference>
<feature type="compositionally biased region" description="Low complexity" evidence="2">
    <location>
        <begin position="536"/>
        <end position="554"/>
    </location>
</feature>
<dbReference type="Gene3D" id="3.40.50.720">
    <property type="entry name" value="NAD(P)-binding Rossmann-like Domain"/>
    <property type="match status" value="1"/>
</dbReference>
<dbReference type="AlphaFoldDB" id="A0A1V3XJW8"/>